<protein>
    <submittedName>
        <fullName evidence="1">Uncharacterized protein</fullName>
    </submittedName>
</protein>
<keyword evidence="2" id="KW-1185">Reference proteome</keyword>
<dbReference type="PANTHER" id="PTHR36707">
    <property type="entry name" value="T20M3.17 PROTEIN"/>
    <property type="match status" value="1"/>
</dbReference>
<proteinExistence type="predicted"/>
<sequence>MNNCSIDHRGDECFRPRSIGAQNKHVRLCATKTVPLCENSKKAEAAATAAIFQSSEEDADLCKKFGNDRVSMWLSSDCPSPSAFFREYRWFDSFHSNELLLPSWLPLLARTNPKEEPSSLHIDRRDEDNNLHECSEDENARGFFVCSSEGVLSLVVEIPLKAPQFVVKATWNYFSMSPRKGISITASGTRPDSIPLEHHDRNMDVEEGQGVRLVFSSGSAASKIMKLKQKYKGVRRTNTLPSRLSRAKGSEKIVPLDTKYYAVETENGKFHVSEPVGVVNDRIEEDFASKEVPIEMFLGLTEFDGHERVDLEFNEHDFSLHVSLCSFDCRTFLIA</sequence>
<evidence type="ECO:0000313" key="1">
    <source>
        <dbReference type="EMBL" id="KAB2622946.1"/>
    </source>
</evidence>
<dbReference type="EMBL" id="SMOL01000231">
    <property type="protein sequence ID" value="KAB2622946.1"/>
    <property type="molecule type" value="Genomic_DNA"/>
</dbReference>
<comment type="caution">
    <text evidence="1">The sequence shown here is derived from an EMBL/GenBank/DDBJ whole genome shotgun (WGS) entry which is preliminary data.</text>
</comment>
<evidence type="ECO:0000313" key="2">
    <source>
        <dbReference type="Proteomes" id="UP000327157"/>
    </source>
</evidence>
<reference evidence="2" key="2">
    <citation type="submission" date="2019-10" db="EMBL/GenBank/DDBJ databases">
        <title>A de novo genome assembly of a pear dwarfing rootstock.</title>
        <authorList>
            <person name="Wang F."/>
            <person name="Wang J."/>
            <person name="Li S."/>
            <person name="Zhang Y."/>
            <person name="Fang M."/>
            <person name="Ma L."/>
            <person name="Zhao Y."/>
            <person name="Jiang S."/>
        </authorList>
    </citation>
    <scope>NUCLEOTIDE SEQUENCE [LARGE SCALE GENOMIC DNA]</scope>
</reference>
<accession>A0A5N5H4S3</accession>
<reference evidence="1 2" key="3">
    <citation type="submission" date="2019-11" db="EMBL/GenBank/DDBJ databases">
        <title>A de novo genome assembly of a pear dwarfing rootstock.</title>
        <authorList>
            <person name="Wang F."/>
            <person name="Wang J."/>
            <person name="Li S."/>
            <person name="Zhang Y."/>
            <person name="Fang M."/>
            <person name="Ma L."/>
            <person name="Zhao Y."/>
            <person name="Jiang S."/>
        </authorList>
    </citation>
    <scope>NUCLEOTIDE SEQUENCE [LARGE SCALE GENOMIC DNA]</scope>
    <source>
        <strain evidence="1">S2</strain>
        <tissue evidence="1">Leaf</tissue>
    </source>
</reference>
<dbReference type="OrthoDB" id="773993at2759"/>
<dbReference type="Proteomes" id="UP000327157">
    <property type="component" value="Chromosome 4"/>
</dbReference>
<gene>
    <name evidence="1" type="ORF">D8674_025128</name>
</gene>
<organism evidence="1 2">
    <name type="scientific">Pyrus ussuriensis x Pyrus communis</name>
    <dbReference type="NCBI Taxonomy" id="2448454"/>
    <lineage>
        <taxon>Eukaryota</taxon>
        <taxon>Viridiplantae</taxon>
        <taxon>Streptophyta</taxon>
        <taxon>Embryophyta</taxon>
        <taxon>Tracheophyta</taxon>
        <taxon>Spermatophyta</taxon>
        <taxon>Magnoliopsida</taxon>
        <taxon>eudicotyledons</taxon>
        <taxon>Gunneridae</taxon>
        <taxon>Pentapetalae</taxon>
        <taxon>rosids</taxon>
        <taxon>fabids</taxon>
        <taxon>Rosales</taxon>
        <taxon>Rosaceae</taxon>
        <taxon>Amygdaloideae</taxon>
        <taxon>Maleae</taxon>
        <taxon>Pyrus</taxon>
    </lineage>
</organism>
<reference evidence="1 2" key="1">
    <citation type="submission" date="2019-09" db="EMBL/GenBank/DDBJ databases">
        <authorList>
            <person name="Ou C."/>
        </authorList>
    </citation>
    <scope>NUCLEOTIDE SEQUENCE [LARGE SCALE GENOMIC DNA]</scope>
    <source>
        <strain evidence="1">S2</strain>
        <tissue evidence="1">Leaf</tissue>
    </source>
</reference>
<name>A0A5N5H4S3_9ROSA</name>
<dbReference type="PANTHER" id="PTHR36707:SF1">
    <property type="entry name" value="T20M3.17 PROTEIN"/>
    <property type="match status" value="1"/>
</dbReference>
<dbReference type="AlphaFoldDB" id="A0A5N5H4S3"/>